<protein>
    <submittedName>
        <fullName evidence="2">Uncharacterized protein</fullName>
    </submittedName>
</protein>
<keyword evidence="1" id="KW-1133">Transmembrane helix</keyword>
<name>A0ABZ1YQZ4_9NOCA</name>
<keyword evidence="1" id="KW-0812">Transmembrane</keyword>
<sequence>MLGALLICLGVAALLPMRGWLHDYGGELVIAAYLQYMAIATTLEVWGLRMTRKGPRRR</sequence>
<evidence type="ECO:0000313" key="2">
    <source>
        <dbReference type="EMBL" id="WUV44651.1"/>
    </source>
</evidence>
<dbReference type="EMBL" id="CP109441">
    <property type="protein sequence ID" value="WUV44651.1"/>
    <property type="molecule type" value="Genomic_DNA"/>
</dbReference>
<proteinExistence type="predicted"/>
<gene>
    <name evidence="2" type="ORF">OG563_36630</name>
</gene>
<dbReference type="Proteomes" id="UP001432062">
    <property type="component" value="Chromosome"/>
</dbReference>
<keyword evidence="1" id="KW-0472">Membrane</keyword>
<evidence type="ECO:0000313" key="3">
    <source>
        <dbReference type="Proteomes" id="UP001432062"/>
    </source>
</evidence>
<reference evidence="2" key="1">
    <citation type="submission" date="2022-10" db="EMBL/GenBank/DDBJ databases">
        <title>The complete genomes of actinobacterial strains from the NBC collection.</title>
        <authorList>
            <person name="Joergensen T.S."/>
            <person name="Alvarez Arevalo M."/>
            <person name="Sterndorff E.B."/>
            <person name="Faurdal D."/>
            <person name="Vuksanovic O."/>
            <person name="Mourched A.-S."/>
            <person name="Charusanti P."/>
            <person name="Shaw S."/>
            <person name="Blin K."/>
            <person name="Weber T."/>
        </authorList>
    </citation>
    <scope>NUCLEOTIDE SEQUENCE</scope>
    <source>
        <strain evidence="2">NBC_01482</strain>
    </source>
</reference>
<evidence type="ECO:0000256" key="1">
    <source>
        <dbReference type="SAM" id="Phobius"/>
    </source>
</evidence>
<dbReference type="RefSeq" id="WP_327098058.1">
    <property type="nucleotide sequence ID" value="NZ_CP109149.1"/>
</dbReference>
<keyword evidence="3" id="KW-1185">Reference proteome</keyword>
<organism evidence="2 3">
    <name type="scientific">Nocardia vinacea</name>
    <dbReference type="NCBI Taxonomy" id="96468"/>
    <lineage>
        <taxon>Bacteria</taxon>
        <taxon>Bacillati</taxon>
        <taxon>Actinomycetota</taxon>
        <taxon>Actinomycetes</taxon>
        <taxon>Mycobacteriales</taxon>
        <taxon>Nocardiaceae</taxon>
        <taxon>Nocardia</taxon>
    </lineage>
</organism>
<feature type="transmembrane region" description="Helical" evidence="1">
    <location>
        <begin position="29"/>
        <end position="48"/>
    </location>
</feature>
<accession>A0ABZ1YQZ4</accession>